<evidence type="ECO:0000313" key="2">
    <source>
        <dbReference type="EMBL" id="SUB80112.1"/>
    </source>
</evidence>
<dbReference type="Proteomes" id="UP000255283">
    <property type="component" value="Unassembled WGS sequence"/>
</dbReference>
<organism evidence="2 3">
    <name type="scientific">Segatella buccae</name>
    <dbReference type="NCBI Taxonomy" id="28126"/>
    <lineage>
        <taxon>Bacteria</taxon>
        <taxon>Pseudomonadati</taxon>
        <taxon>Bacteroidota</taxon>
        <taxon>Bacteroidia</taxon>
        <taxon>Bacteroidales</taxon>
        <taxon>Prevotellaceae</taxon>
        <taxon>Segatella</taxon>
    </lineage>
</organism>
<dbReference type="AlphaFoldDB" id="A0AAQ1ZJH7"/>
<comment type="caution">
    <text evidence="2">The sequence shown here is derived from an EMBL/GenBank/DDBJ whole genome shotgun (WGS) entry which is preliminary data.</text>
</comment>
<feature type="transmembrane region" description="Helical" evidence="1">
    <location>
        <begin position="6"/>
        <end position="22"/>
    </location>
</feature>
<dbReference type="EMBL" id="UGTJ01000001">
    <property type="protein sequence ID" value="SUB80112.1"/>
    <property type="molecule type" value="Genomic_DNA"/>
</dbReference>
<proteinExistence type="predicted"/>
<name>A0AAQ1ZJH7_9BACT</name>
<keyword evidence="1" id="KW-0472">Membrane</keyword>
<accession>A0AAQ1ZJH7</accession>
<evidence type="ECO:0000313" key="3">
    <source>
        <dbReference type="Proteomes" id="UP000255283"/>
    </source>
</evidence>
<evidence type="ECO:0000256" key="1">
    <source>
        <dbReference type="SAM" id="Phobius"/>
    </source>
</evidence>
<keyword evidence="1" id="KW-0812">Transmembrane</keyword>
<reference evidence="2 3" key="1">
    <citation type="submission" date="2018-06" db="EMBL/GenBank/DDBJ databases">
        <authorList>
            <consortium name="Pathogen Informatics"/>
            <person name="Doyle S."/>
        </authorList>
    </citation>
    <scope>NUCLEOTIDE SEQUENCE [LARGE SCALE GENOMIC DNA]</scope>
    <source>
        <strain evidence="2 3">NCTC13063</strain>
    </source>
</reference>
<keyword evidence="1" id="KW-1133">Transmembrane helix</keyword>
<gene>
    <name evidence="2" type="ORF">NCTC13063_01393</name>
</gene>
<protein>
    <submittedName>
        <fullName evidence="2">Uncharacterized protein</fullName>
    </submittedName>
</protein>
<sequence>MTESVNIILCAFAFGLFILYLCRGKGSMKVLPFFLTLPTNGPPIP</sequence>